<feature type="domain" description="STAS" evidence="3">
    <location>
        <begin position="15"/>
        <end position="99"/>
    </location>
</feature>
<name>E0S168_BUTPB</name>
<evidence type="ECO:0000313" key="4">
    <source>
        <dbReference type="EMBL" id="ADL33543.1"/>
    </source>
</evidence>
<dbReference type="eggNOG" id="COG1366">
    <property type="taxonomic scope" value="Bacteria"/>
</dbReference>
<dbReference type="EMBL" id="CP001810">
    <property type="protein sequence ID" value="ADL33543.1"/>
    <property type="molecule type" value="Genomic_DNA"/>
</dbReference>
<organism evidence="4 5">
    <name type="scientific">Butyrivibrio proteoclasticus (strain ATCC 51982 / DSM 14932 / B316)</name>
    <name type="common">Clostridium proteoclasticum</name>
    <dbReference type="NCBI Taxonomy" id="515622"/>
    <lineage>
        <taxon>Bacteria</taxon>
        <taxon>Bacillati</taxon>
        <taxon>Bacillota</taxon>
        <taxon>Clostridia</taxon>
        <taxon>Lachnospirales</taxon>
        <taxon>Lachnospiraceae</taxon>
        <taxon>Butyrivibrio</taxon>
    </lineage>
</organism>
<evidence type="ECO:0000256" key="1">
    <source>
        <dbReference type="ARBA" id="ARBA00009013"/>
    </source>
</evidence>
<accession>E0S168</accession>
<sequence>MLNINKTLAEKDLNISLEGRLDTMTAPDLEAQLSASLGGVENLVFDLAKLEYISSAGLRVLLSAQKTMNKQGSMVVRNATEEVKEIFEVTGFSDILTIE</sequence>
<dbReference type="STRING" id="515622.bpr_I0800"/>
<evidence type="ECO:0000313" key="5">
    <source>
        <dbReference type="Proteomes" id="UP000001299"/>
    </source>
</evidence>
<dbReference type="PROSITE" id="PS50801">
    <property type="entry name" value="STAS"/>
    <property type="match status" value="1"/>
</dbReference>
<reference evidence="4 5" key="1">
    <citation type="journal article" date="2010" name="PLoS ONE">
        <title>The glycobiome of the rumen bacterium Butyrivibrio proteoclasticus B316(T) highlights adaptation to a polysaccharide-rich environment.</title>
        <authorList>
            <person name="Kelly W.J."/>
            <person name="Leahy S.C."/>
            <person name="Altermann E."/>
            <person name="Yeoman C.J."/>
            <person name="Dunne J.C."/>
            <person name="Kong Z."/>
            <person name="Pacheco D.M."/>
            <person name="Li D."/>
            <person name="Noel S.J."/>
            <person name="Moon C.D."/>
            <person name="Cookson A.L."/>
            <person name="Attwood G.T."/>
        </authorList>
    </citation>
    <scope>NUCLEOTIDE SEQUENCE [LARGE SCALE GENOMIC DNA]</scope>
    <source>
        <strain evidence="5">ATCC 51982 / DSM 14932 / B316</strain>
    </source>
</reference>
<dbReference type="AlphaFoldDB" id="E0S168"/>
<dbReference type="Pfam" id="PF01740">
    <property type="entry name" value="STAS"/>
    <property type="match status" value="1"/>
</dbReference>
<dbReference type="InterPro" id="IPR036513">
    <property type="entry name" value="STAS_dom_sf"/>
</dbReference>
<dbReference type="GO" id="GO:0043856">
    <property type="term" value="F:anti-sigma factor antagonist activity"/>
    <property type="evidence" value="ECO:0007669"/>
    <property type="project" value="InterPro"/>
</dbReference>
<dbReference type="PANTHER" id="PTHR33495">
    <property type="entry name" value="ANTI-SIGMA FACTOR ANTAGONIST TM_1081-RELATED-RELATED"/>
    <property type="match status" value="1"/>
</dbReference>
<dbReference type="RefSeq" id="WP_013280199.1">
    <property type="nucleotide sequence ID" value="NC_014387.1"/>
</dbReference>
<evidence type="ECO:0000256" key="2">
    <source>
        <dbReference type="RuleBase" id="RU003749"/>
    </source>
</evidence>
<evidence type="ECO:0000259" key="3">
    <source>
        <dbReference type="PROSITE" id="PS50801"/>
    </source>
</evidence>
<dbReference type="NCBIfam" id="TIGR00377">
    <property type="entry name" value="ant_ant_sig"/>
    <property type="match status" value="1"/>
</dbReference>
<dbReference type="InterPro" id="IPR003658">
    <property type="entry name" value="Anti-sigma_ant"/>
</dbReference>
<proteinExistence type="inferred from homology"/>
<dbReference type="CDD" id="cd07043">
    <property type="entry name" value="STAS_anti-anti-sigma_factors"/>
    <property type="match status" value="1"/>
</dbReference>
<dbReference type="InterPro" id="IPR002645">
    <property type="entry name" value="STAS_dom"/>
</dbReference>
<gene>
    <name evidence="4" type="ordered locus">bpr_I0800</name>
</gene>
<dbReference type="HOGENOM" id="CLU_115403_9_2_9"/>
<dbReference type="SUPFAM" id="SSF52091">
    <property type="entry name" value="SpoIIaa-like"/>
    <property type="match status" value="1"/>
</dbReference>
<dbReference type="Gene3D" id="3.30.750.24">
    <property type="entry name" value="STAS domain"/>
    <property type="match status" value="1"/>
</dbReference>
<keyword evidence="5" id="KW-1185">Reference proteome</keyword>
<protein>
    <recommendedName>
        <fullName evidence="2">Anti-sigma factor antagonist</fullName>
    </recommendedName>
</protein>
<dbReference type="KEGG" id="bpb:bpr_I0800"/>
<comment type="similarity">
    <text evidence="1 2">Belongs to the anti-sigma-factor antagonist family.</text>
</comment>
<dbReference type="Proteomes" id="UP000001299">
    <property type="component" value="Chromosome 1"/>
</dbReference>